<keyword evidence="8" id="KW-0862">Zinc</keyword>
<evidence type="ECO:0000256" key="11">
    <source>
        <dbReference type="ARBA" id="ARBA00049893"/>
    </source>
</evidence>
<comment type="function">
    <text evidence="3">Purine nucleoside enzyme that catalyzes the phosphorolysis of adenosine and inosine nucleosides, yielding D-ribose 1-phosphate and the respective free bases, adenine and hypoxanthine. Also catalyzes the phosphorolysis of S-methyl-5'-thioadenosine into adenine and S-methyl-5-thio-alpha-D-ribose 1-phosphate. Also has adenosine deaminase activity.</text>
</comment>
<evidence type="ECO:0000256" key="9">
    <source>
        <dbReference type="ARBA" id="ARBA00047989"/>
    </source>
</evidence>
<accession>A0ABU9VJ59</accession>
<keyword evidence="6" id="KW-0479">Metal-binding</keyword>
<comment type="catalytic activity">
    <reaction evidence="9">
        <text>adenosine + H2O + H(+) = inosine + NH4(+)</text>
        <dbReference type="Rhea" id="RHEA:24408"/>
        <dbReference type="ChEBI" id="CHEBI:15377"/>
        <dbReference type="ChEBI" id="CHEBI:15378"/>
        <dbReference type="ChEBI" id="CHEBI:16335"/>
        <dbReference type="ChEBI" id="CHEBI:17596"/>
        <dbReference type="ChEBI" id="CHEBI:28938"/>
        <dbReference type="EC" id="3.5.4.4"/>
    </reaction>
    <physiologicalReaction direction="left-to-right" evidence="9">
        <dbReference type="Rhea" id="RHEA:24409"/>
    </physiologicalReaction>
</comment>
<dbReference type="Gene3D" id="3.60.140.10">
    <property type="entry name" value="CNF1/YfiH-like putative cysteine hydrolases"/>
    <property type="match status" value="1"/>
</dbReference>
<comment type="catalytic activity">
    <reaction evidence="10">
        <text>adenosine + phosphate = alpha-D-ribose 1-phosphate + adenine</text>
        <dbReference type="Rhea" id="RHEA:27642"/>
        <dbReference type="ChEBI" id="CHEBI:16335"/>
        <dbReference type="ChEBI" id="CHEBI:16708"/>
        <dbReference type="ChEBI" id="CHEBI:43474"/>
        <dbReference type="ChEBI" id="CHEBI:57720"/>
        <dbReference type="EC" id="2.4.2.1"/>
    </reaction>
    <physiologicalReaction direction="left-to-right" evidence="10">
        <dbReference type="Rhea" id="RHEA:27643"/>
    </physiologicalReaction>
</comment>
<evidence type="ECO:0000256" key="8">
    <source>
        <dbReference type="ARBA" id="ARBA00022833"/>
    </source>
</evidence>
<gene>
    <name evidence="13" type="primary">pgeF</name>
    <name evidence="13" type="ORF">MKY91_12265</name>
</gene>
<evidence type="ECO:0000256" key="2">
    <source>
        <dbReference type="ARBA" id="ARBA00001947"/>
    </source>
</evidence>
<dbReference type="Pfam" id="PF02578">
    <property type="entry name" value="Cu-oxidase_4"/>
    <property type="match status" value="1"/>
</dbReference>
<comment type="similarity">
    <text evidence="4 12">Belongs to the purine nucleoside phosphorylase YfiH/LACC1 family.</text>
</comment>
<dbReference type="InterPro" id="IPR011324">
    <property type="entry name" value="Cytotoxic_necrot_fac-like_cat"/>
</dbReference>
<comment type="catalytic activity">
    <reaction evidence="1">
        <text>inosine + phosphate = alpha-D-ribose 1-phosphate + hypoxanthine</text>
        <dbReference type="Rhea" id="RHEA:27646"/>
        <dbReference type="ChEBI" id="CHEBI:17368"/>
        <dbReference type="ChEBI" id="CHEBI:17596"/>
        <dbReference type="ChEBI" id="CHEBI:43474"/>
        <dbReference type="ChEBI" id="CHEBI:57720"/>
        <dbReference type="EC" id="2.4.2.1"/>
    </reaction>
    <physiologicalReaction direction="left-to-right" evidence="1">
        <dbReference type="Rhea" id="RHEA:27647"/>
    </physiologicalReaction>
</comment>
<keyword evidence="5" id="KW-0808">Transferase</keyword>
<evidence type="ECO:0000256" key="4">
    <source>
        <dbReference type="ARBA" id="ARBA00007353"/>
    </source>
</evidence>
<evidence type="ECO:0000256" key="12">
    <source>
        <dbReference type="RuleBase" id="RU361274"/>
    </source>
</evidence>
<evidence type="ECO:0000256" key="3">
    <source>
        <dbReference type="ARBA" id="ARBA00003215"/>
    </source>
</evidence>
<dbReference type="Proteomes" id="UP001418796">
    <property type="component" value="Unassembled WGS sequence"/>
</dbReference>
<dbReference type="EMBL" id="JBCITK010000001">
    <property type="protein sequence ID" value="MEN0643927.1"/>
    <property type="molecule type" value="Genomic_DNA"/>
</dbReference>
<evidence type="ECO:0000313" key="14">
    <source>
        <dbReference type="Proteomes" id="UP001418796"/>
    </source>
</evidence>
<comment type="caution">
    <text evidence="13">The sequence shown here is derived from an EMBL/GenBank/DDBJ whole genome shotgun (WGS) entry which is preliminary data.</text>
</comment>
<dbReference type="PANTHER" id="PTHR30616">
    <property type="entry name" value="UNCHARACTERIZED PROTEIN YFIH"/>
    <property type="match status" value="1"/>
</dbReference>
<dbReference type="InterPro" id="IPR038371">
    <property type="entry name" value="Cu_polyphenol_OxRdtase_sf"/>
</dbReference>
<dbReference type="PANTHER" id="PTHR30616:SF2">
    <property type="entry name" value="PURINE NUCLEOSIDE PHOSPHORYLASE LACC1"/>
    <property type="match status" value="1"/>
</dbReference>
<evidence type="ECO:0000256" key="6">
    <source>
        <dbReference type="ARBA" id="ARBA00022723"/>
    </source>
</evidence>
<reference evidence="13 14" key="1">
    <citation type="submission" date="2024-03" db="EMBL/GenBank/DDBJ databases">
        <title>Bacilli Hybrid Assemblies.</title>
        <authorList>
            <person name="Kovac J."/>
        </authorList>
    </citation>
    <scope>NUCLEOTIDE SEQUENCE [LARGE SCALE GENOMIC DNA]</scope>
    <source>
        <strain evidence="13 14">FSL R7-0666</strain>
    </source>
</reference>
<name>A0ABU9VJ59_9BACI</name>
<dbReference type="InterPro" id="IPR003730">
    <property type="entry name" value="Cu_polyphenol_OxRdtase"/>
</dbReference>
<dbReference type="CDD" id="cd16833">
    <property type="entry name" value="YfiH"/>
    <property type="match status" value="1"/>
</dbReference>
<evidence type="ECO:0000256" key="1">
    <source>
        <dbReference type="ARBA" id="ARBA00000553"/>
    </source>
</evidence>
<keyword evidence="7" id="KW-0378">Hydrolase</keyword>
<protein>
    <recommendedName>
        <fullName evidence="12">Purine nucleoside phosphorylase</fullName>
    </recommendedName>
</protein>
<comment type="catalytic activity">
    <reaction evidence="11">
        <text>S-methyl-5'-thioadenosine + phosphate = 5-(methylsulfanyl)-alpha-D-ribose 1-phosphate + adenine</text>
        <dbReference type="Rhea" id="RHEA:11852"/>
        <dbReference type="ChEBI" id="CHEBI:16708"/>
        <dbReference type="ChEBI" id="CHEBI:17509"/>
        <dbReference type="ChEBI" id="CHEBI:43474"/>
        <dbReference type="ChEBI" id="CHEBI:58533"/>
        <dbReference type="EC" id="2.4.2.28"/>
    </reaction>
    <physiologicalReaction direction="left-to-right" evidence="11">
        <dbReference type="Rhea" id="RHEA:11853"/>
    </physiologicalReaction>
</comment>
<dbReference type="RefSeq" id="WP_343130733.1">
    <property type="nucleotide sequence ID" value="NZ_JBCITK010000001.1"/>
</dbReference>
<evidence type="ECO:0000256" key="5">
    <source>
        <dbReference type="ARBA" id="ARBA00022679"/>
    </source>
</evidence>
<comment type="cofactor">
    <cofactor evidence="2">
        <name>Zn(2+)</name>
        <dbReference type="ChEBI" id="CHEBI:29105"/>
    </cofactor>
</comment>
<keyword evidence="14" id="KW-1185">Reference proteome</keyword>
<dbReference type="NCBIfam" id="TIGR00726">
    <property type="entry name" value="peptidoglycan editing factor PgeF"/>
    <property type="match status" value="1"/>
</dbReference>
<evidence type="ECO:0000313" key="13">
    <source>
        <dbReference type="EMBL" id="MEN0643927.1"/>
    </source>
</evidence>
<sequence length="274" mass="29877">MKTETTFKQSSKSFLEATCLTQQYPGLTAGFTTRNGGFSQAPYTSFNLGLHVSDSASDVIANRQKLADELAYPLASWVVGDQVHASVIKKVTKEHQGSGTESLQTAIAATDGLYTTEADLLLTSLYADCVPLFFVAPNHQTIGLAHAGWKGTVGQIGPAMVTRWRNDEGINPHDIHVLIGPAISGEAYEVNDVVVEAVNQCLHQHDERPYIAQANGRFLLDLKKLNKQLLVRSGVPEEQIYVSSICTASDERMFSHRADNGKTGRMMSVIGQRI</sequence>
<organism evidence="13 14">
    <name type="scientific">Alkalicoccobacillus gibsonii</name>
    <dbReference type="NCBI Taxonomy" id="79881"/>
    <lineage>
        <taxon>Bacteria</taxon>
        <taxon>Bacillati</taxon>
        <taxon>Bacillota</taxon>
        <taxon>Bacilli</taxon>
        <taxon>Bacillales</taxon>
        <taxon>Bacillaceae</taxon>
        <taxon>Alkalicoccobacillus</taxon>
    </lineage>
</organism>
<evidence type="ECO:0000256" key="7">
    <source>
        <dbReference type="ARBA" id="ARBA00022801"/>
    </source>
</evidence>
<dbReference type="SUPFAM" id="SSF64438">
    <property type="entry name" value="CNF1/YfiH-like putative cysteine hydrolases"/>
    <property type="match status" value="1"/>
</dbReference>
<evidence type="ECO:0000256" key="10">
    <source>
        <dbReference type="ARBA" id="ARBA00048968"/>
    </source>
</evidence>
<proteinExistence type="inferred from homology"/>